<dbReference type="GO" id="GO:0000160">
    <property type="term" value="P:phosphorelay signal transduction system"/>
    <property type="evidence" value="ECO:0007669"/>
    <property type="project" value="InterPro"/>
</dbReference>
<dbReference type="OrthoDB" id="7631574at2"/>
<comment type="caution">
    <text evidence="3">The sequence shown here is derived from an EMBL/GenBank/DDBJ whole genome shotgun (WGS) entry which is preliminary data.</text>
</comment>
<accession>A0A3M9MRA3</accession>
<dbReference type="PANTHER" id="PTHR44520:SF2">
    <property type="entry name" value="RESPONSE REGULATOR RCP1"/>
    <property type="match status" value="1"/>
</dbReference>
<dbReference type="Proteomes" id="UP000271010">
    <property type="component" value="Unassembled WGS sequence"/>
</dbReference>
<name>A0A3M9MRA3_9BACT</name>
<dbReference type="EMBL" id="RJJE01000017">
    <property type="protein sequence ID" value="RNI28046.1"/>
    <property type="molecule type" value="Genomic_DNA"/>
</dbReference>
<sequence>MFNGPLPLTSTFTVLQSKQVHILLVEDDPLDVATITGALHDREGETVIHVAHDAEKALDMLQGNGQPALVPTPQIILLNLKSSEQDSMSFLKELRQDSRLRFCSVFIMTNQSTKEDIQKAYSFNVAGYIIKPIQHDSFLECLATLHSYWNLIELPY</sequence>
<dbReference type="Gene3D" id="3.40.50.2300">
    <property type="match status" value="1"/>
</dbReference>
<dbReference type="SMART" id="SM00448">
    <property type="entry name" value="REC"/>
    <property type="match status" value="1"/>
</dbReference>
<comment type="caution">
    <text evidence="1">Lacks conserved residue(s) required for the propagation of feature annotation.</text>
</comment>
<dbReference type="CDD" id="cd17557">
    <property type="entry name" value="REC_Rcp-like"/>
    <property type="match status" value="1"/>
</dbReference>
<proteinExistence type="predicted"/>
<keyword evidence="4" id="KW-1185">Reference proteome</keyword>
<dbReference type="PANTHER" id="PTHR44520">
    <property type="entry name" value="RESPONSE REGULATOR RCP1-RELATED"/>
    <property type="match status" value="1"/>
</dbReference>
<evidence type="ECO:0000256" key="1">
    <source>
        <dbReference type="PROSITE-ProRule" id="PRU00169"/>
    </source>
</evidence>
<evidence type="ECO:0000313" key="3">
    <source>
        <dbReference type="EMBL" id="RNI28046.1"/>
    </source>
</evidence>
<dbReference type="PROSITE" id="PS50110">
    <property type="entry name" value="RESPONSE_REGULATORY"/>
    <property type="match status" value="1"/>
</dbReference>
<organism evidence="3 4">
    <name type="scientific">Rufibacter immobilis</name>
    <dbReference type="NCBI Taxonomy" id="1348778"/>
    <lineage>
        <taxon>Bacteria</taxon>
        <taxon>Pseudomonadati</taxon>
        <taxon>Bacteroidota</taxon>
        <taxon>Cytophagia</taxon>
        <taxon>Cytophagales</taxon>
        <taxon>Hymenobacteraceae</taxon>
        <taxon>Rufibacter</taxon>
    </lineage>
</organism>
<dbReference type="InterPro" id="IPR052893">
    <property type="entry name" value="TCS_response_regulator"/>
</dbReference>
<dbReference type="Pfam" id="PF00072">
    <property type="entry name" value="Response_reg"/>
    <property type="match status" value="1"/>
</dbReference>
<evidence type="ECO:0000259" key="2">
    <source>
        <dbReference type="PROSITE" id="PS50110"/>
    </source>
</evidence>
<feature type="domain" description="Response regulatory" evidence="2">
    <location>
        <begin position="21"/>
        <end position="146"/>
    </location>
</feature>
<protein>
    <submittedName>
        <fullName evidence="3">Response regulator</fullName>
    </submittedName>
</protein>
<gene>
    <name evidence="3" type="ORF">EFA69_18365</name>
</gene>
<dbReference type="InterPro" id="IPR001789">
    <property type="entry name" value="Sig_transdc_resp-reg_receiver"/>
</dbReference>
<evidence type="ECO:0000313" key="4">
    <source>
        <dbReference type="Proteomes" id="UP000271010"/>
    </source>
</evidence>
<reference evidence="3 4" key="1">
    <citation type="submission" date="2018-11" db="EMBL/GenBank/DDBJ databases">
        <title>Rufibacter latericius sp. nov., isolated from water in Baiyang Lake.</title>
        <authorList>
            <person name="Yang Y."/>
        </authorList>
    </citation>
    <scope>NUCLEOTIDE SEQUENCE [LARGE SCALE GENOMIC DNA]</scope>
    <source>
        <strain evidence="3 4">MCC P1</strain>
    </source>
</reference>
<dbReference type="InterPro" id="IPR011006">
    <property type="entry name" value="CheY-like_superfamily"/>
</dbReference>
<dbReference type="AlphaFoldDB" id="A0A3M9MRA3"/>
<dbReference type="SUPFAM" id="SSF52172">
    <property type="entry name" value="CheY-like"/>
    <property type="match status" value="1"/>
</dbReference>